<evidence type="ECO:0000256" key="5">
    <source>
        <dbReference type="ARBA" id="ARBA00023128"/>
    </source>
</evidence>
<dbReference type="InterPro" id="IPR026140">
    <property type="entry name" value="Ribosomal_mS26"/>
</dbReference>
<evidence type="ECO:0000256" key="7">
    <source>
        <dbReference type="ARBA" id="ARBA00035138"/>
    </source>
</evidence>
<dbReference type="WBParaSite" id="GPLIN_001357600">
    <property type="protein sequence ID" value="GPLIN_001357600"/>
    <property type="gene ID" value="GPLIN_001357600"/>
</dbReference>
<reference evidence="11" key="3">
    <citation type="submission" date="2016-06" db="UniProtKB">
        <authorList>
            <consortium name="WormBaseParasite"/>
        </authorList>
    </citation>
    <scope>IDENTIFICATION</scope>
</reference>
<evidence type="ECO:0000256" key="8">
    <source>
        <dbReference type="ARBA" id="ARBA00035344"/>
    </source>
</evidence>
<dbReference type="Pfam" id="PF14943">
    <property type="entry name" value="MRP-S26"/>
    <property type="match status" value="1"/>
</dbReference>
<evidence type="ECO:0000256" key="3">
    <source>
        <dbReference type="ARBA" id="ARBA00022946"/>
    </source>
</evidence>
<comment type="similarity">
    <text evidence="2">Belongs to the mitochondrion-specific ribosomal protein mS26 family.</text>
</comment>
<name>A0A183CL20_GLOPA</name>
<dbReference type="GO" id="GO:0005763">
    <property type="term" value="C:mitochondrial small ribosomal subunit"/>
    <property type="evidence" value="ECO:0007669"/>
    <property type="project" value="InterPro"/>
</dbReference>
<evidence type="ECO:0000256" key="6">
    <source>
        <dbReference type="ARBA" id="ARBA00023274"/>
    </source>
</evidence>
<keyword evidence="4" id="KW-0689">Ribosomal protein</keyword>
<evidence type="ECO:0000313" key="11">
    <source>
        <dbReference type="WBParaSite" id="GPLIN_001357600"/>
    </source>
</evidence>
<keyword evidence="5" id="KW-0496">Mitochondrion</keyword>
<dbReference type="PANTHER" id="PTHR21035:SF2">
    <property type="entry name" value="SMALL RIBOSOMAL SUBUNIT PROTEIN MS26"/>
    <property type="match status" value="1"/>
</dbReference>
<dbReference type="AlphaFoldDB" id="A0A183CL20"/>
<keyword evidence="10" id="KW-1185">Reference proteome</keyword>
<evidence type="ECO:0000313" key="10">
    <source>
        <dbReference type="Proteomes" id="UP000050741"/>
    </source>
</evidence>
<keyword evidence="6" id="KW-0687">Ribonucleoprotein</keyword>
<dbReference type="PANTHER" id="PTHR21035">
    <property type="entry name" value="28S RIBOSOMAL PROTEIN S26, MITOCHONDRIAL"/>
    <property type="match status" value="1"/>
</dbReference>
<proteinExistence type="inferred from homology"/>
<feature type="coiled-coil region" evidence="9">
    <location>
        <begin position="95"/>
        <end position="148"/>
    </location>
</feature>
<reference evidence="10" key="2">
    <citation type="submission" date="2014-05" db="EMBL/GenBank/DDBJ databases">
        <title>The genome and life-stage specific transcriptomes of Globodera pallida elucidate key aspects of plant parasitism by a cyst nematode.</title>
        <authorList>
            <person name="Cotton J.A."/>
            <person name="Lilley C.J."/>
            <person name="Jones L.M."/>
            <person name="Kikuchi T."/>
            <person name="Reid A.J."/>
            <person name="Thorpe P."/>
            <person name="Tsai I.J."/>
            <person name="Beasley H."/>
            <person name="Blok V."/>
            <person name="Cock P.J.A."/>
            <person name="Van den Akker S.E."/>
            <person name="Holroyd N."/>
            <person name="Hunt M."/>
            <person name="Mantelin S."/>
            <person name="Naghra H."/>
            <person name="Pain A."/>
            <person name="Palomares-Rius J.E."/>
            <person name="Zarowiecki M."/>
            <person name="Berriman M."/>
            <person name="Jones J.T."/>
            <person name="Urwin P.E."/>
        </authorList>
    </citation>
    <scope>NUCLEOTIDE SEQUENCE [LARGE SCALE GENOMIC DNA]</scope>
    <source>
        <strain evidence="10">Lindley</strain>
    </source>
</reference>
<evidence type="ECO:0000256" key="9">
    <source>
        <dbReference type="SAM" id="Coils"/>
    </source>
</evidence>
<evidence type="ECO:0000256" key="4">
    <source>
        <dbReference type="ARBA" id="ARBA00022980"/>
    </source>
</evidence>
<protein>
    <recommendedName>
        <fullName evidence="7">Small ribosomal subunit protein mS26</fullName>
    </recommendedName>
    <alternativeName>
        <fullName evidence="8">28S ribosomal protein S26, mitochondrial</fullName>
    </alternativeName>
</protein>
<evidence type="ECO:0000256" key="2">
    <source>
        <dbReference type="ARBA" id="ARBA00009672"/>
    </source>
</evidence>
<reference evidence="10" key="1">
    <citation type="submission" date="2013-12" db="EMBL/GenBank/DDBJ databases">
        <authorList>
            <person name="Aslett M."/>
        </authorList>
    </citation>
    <scope>NUCLEOTIDE SEQUENCE [LARGE SCALE GENOMIC DNA]</scope>
    <source>
        <strain evidence="10">Lindley</strain>
    </source>
</reference>
<keyword evidence="3" id="KW-0809">Transit peptide</keyword>
<evidence type="ECO:0000256" key="1">
    <source>
        <dbReference type="ARBA" id="ARBA00004173"/>
    </source>
</evidence>
<accession>A0A183CL20</accession>
<sequence length="191" mass="22611">MRLILRGSKSRILYRPNTCSSKMYKVHQYKWQDPSDVAELLWRRHVYNSAILSMRRLSREEIGLKKSLAMGLEEIKVAEAAELNEILALNEQRNIKLAEARVEREKMVMSQIEEDTLKEIERKLDWENANAERRTKEVLETIERSRMEYVTRENLKQRVEEALEDPQNFDYAIDLKGVKAPNPLPTKYVFE</sequence>
<keyword evidence="9" id="KW-0175">Coiled coil</keyword>
<organism evidence="10 11">
    <name type="scientific">Globodera pallida</name>
    <name type="common">Potato cyst nematode worm</name>
    <name type="synonym">Heterodera pallida</name>
    <dbReference type="NCBI Taxonomy" id="36090"/>
    <lineage>
        <taxon>Eukaryota</taxon>
        <taxon>Metazoa</taxon>
        <taxon>Ecdysozoa</taxon>
        <taxon>Nematoda</taxon>
        <taxon>Chromadorea</taxon>
        <taxon>Rhabditida</taxon>
        <taxon>Tylenchina</taxon>
        <taxon>Tylenchomorpha</taxon>
        <taxon>Tylenchoidea</taxon>
        <taxon>Heteroderidae</taxon>
        <taxon>Heteroderinae</taxon>
        <taxon>Globodera</taxon>
    </lineage>
</organism>
<dbReference type="Proteomes" id="UP000050741">
    <property type="component" value="Unassembled WGS sequence"/>
</dbReference>
<comment type="subcellular location">
    <subcellularLocation>
        <location evidence="1">Mitochondrion</location>
    </subcellularLocation>
</comment>